<accession>A0A1Y5SCM8</accession>
<dbReference type="InterPro" id="IPR036388">
    <property type="entry name" value="WH-like_DNA-bd_sf"/>
</dbReference>
<dbReference type="InterPro" id="IPR051054">
    <property type="entry name" value="SorC_transcr_regulators"/>
</dbReference>
<comment type="similarity">
    <text evidence="1">Belongs to the SorC transcriptional regulatory family.</text>
</comment>
<evidence type="ECO:0000313" key="6">
    <source>
        <dbReference type="EMBL" id="SLN37683.1"/>
    </source>
</evidence>
<keyword evidence="7" id="KW-1185">Reference proteome</keyword>
<dbReference type="InterPro" id="IPR007324">
    <property type="entry name" value="Sugar-bd_dom_put"/>
</dbReference>
<dbReference type="SUPFAM" id="SSF100950">
    <property type="entry name" value="NagB/RpiA/CoA transferase-like"/>
    <property type="match status" value="1"/>
</dbReference>
<dbReference type="PANTHER" id="PTHR34294">
    <property type="entry name" value="TRANSCRIPTIONAL REGULATOR-RELATED"/>
    <property type="match status" value="1"/>
</dbReference>
<dbReference type="AlphaFoldDB" id="A0A1Y5SCM8"/>
<dbReference type="EMBL" id="FWFS01000004">
    <property type="protein sequence ID" value="SLN37683.1"/>
    <property type="molecule type" value="Genomic_DNA"/>
</dbReference>
<gene>
    <name evidence="6" type="primary">deoR</name>
    <name evidence="6" type="ORF">AQS8620_01393</name>
</gene>
<evidence type="ECO:0000313" key="7">
    <source>
        <dbReference type="Proteomes" id="UP000193862"/>
    </source>
</evidence>
<dbReference type="PANTHER" id="PTHR34294:SF1">
    <property type="entry name" value="TRANSCRIPTIONAL REGULATOR LSRR"/>
    <property type="match status" value="1"/>
</dbReference>
<proteinExistence type="inferred from homology"/>
<sequence>MNDTTPLPNDASREHLMVQVARMTYQQDKSQTEIALETGLNRWQVARLLADARDTGVVRIEIVPRNHRLPDLESRLLRAFGLRDAVVVPTDAGGDAVALVAGAYLAGLRPRPDVVGVSWGRTMAEVAHWLPEGWAQGVTVVQINGTVAPKPQARGHNDVAETFAVKGNGRFVPLPVPAIVGARETRDILMRDRIVSDVINIAKGAKLLCFSFGALGEDSALVHSGNLLASEVEALLKAGAVGDILGHIIDAEGRIIAPDIDARTIGLDLGTLAQAERSVGVAYGAQKHAVTRAALRAGLVNTLVTDEDTAIFALEQTT</sequence>
<evidence type="ECO:0000256" key="3">
    <source>
        <dbReference type="ARBA" id="ARBA00023125"/>
    </source>
</evidence>
<reference evidence="6 7" key="1">
    <citation type="submission" date="2017-03" db="EMBL/GenBank/DDBJ databases">
        <authorList>
            <person name="Afonso C.L."/>
            <person name="Miller P.J."/>
            <person name="Scott M.A."/>
            <person name="Spackman E."/>
            <person name="Goraichik I."/>
            <person name="Dimitrov K.M."/>
            <person name="Suarez D.L."/>
            <person name="Swayne D.E."/>
        </authorList>
    </citation>
    <scope>NUCLEOTIDE SEQUENCE [LARGE SCALE GENOMIC DNA]</scope>
    <source>
        <strain evidence="6 7">CECT 8620</strain>
    </source>
</reference>
<dbReference type="OrthoDB" id="9808171at2"/>
<keyword evidence="2" id="KW-0805">Transcription regulation</keyword>
<evidence type="ECO:0000259" key="5">
    <source>
        <dbReference type="Pfam" id="PF04198"/>
    </source>
</evidence>
<protein>
    <submittedName>
        <fullName evidence="6">Deoxyribonucleoside regulator</fullName>
    </submittedName>
</protein>
<dbReference type="Gene3D" id="1.10.10.10">
    <property type="entry name" value="Winged helix-like DNA-binding domain superfamily/Winged helix DNA-binding domain"/>
    <property type="match status" value="1"/>
</dbReference>
<dbReference type="Gene3D" id="3.40.50.1360">
    <property type="match status" value="1"/>
</dbReference>
<dbReference type="Proteomes" id="UP000193862">
    <property type="component" value="Unassembled WGS sequence"/>
</dbReference>
<dbReference type="GO" id="GO:0003677">
    <property type="term" value="F:DNA binding"/>
    <property type="evidence" value="ECO:0007669"/>
    <property type="project" value="UniProtKB-KW"/>
</dbReference>
<dbReference type="InterPro" id="IPR037171">
    <property type="entry name" value="NagB/RpiA_transferase-like"/>
</dbReference>
<dbReference type="GO" id="GO:0030246">
    <property type="term" value="F:carbohydrate binding"/>
    <property type="evidence" value="ECO:0007669"/>
    <property type="project" value="InterPro"/>
</dbReference>
<evidence type="ECO:0000256" key="2">
    <source>
        <dbReference type="ARBA" id="ARBA00023015"/>
    </source>
</evidence>
<feature type="domain" description="Sugar-binding" evidence="5">
    <location>
        <begin position="70"/>
        <end position="311"/>
    </location>
</feature>
<organism evidence="6 7">
    <name type="scientific">Aquimixticola soesokkakensis</name>
    <dbReference type="NCBI Taxonomy" id="1519096"/>
    <lineage>
        <taxon>Bacteria</taxon>
        <taxon>Pseudomonadati</taxon>
        <taxon>Pseudomonadota</taxon>
        <taxon>Alphaproteobacteria</taxon>
        <taxon>Rhodobacterales</taxon>
        <taxon>Paracoccaceae</taxon>
        <taxon>Aquimixticola</taxon>
    </lineage>
</organism>
<evidence type="ECO:0000256" key="4">
    <source>
        <dbReference type="ARBA" id="ARBA00023163"/>
    </source>
</evidence>
<keyword evidence="4" id="KW-0804">Transcription</keyword>
<dbReference type="Pfam" id="PF04198">
    <property type="entry name" value="Sugar-bind"/>
    <property type="match status" value="1"/>
</dbReference>
<name>A0A1Y5SCM8_9RHOB</name>
<dbReference type="RefSeq" id="WP_085836102.1">
    <property type="nucleotide sequence ID" value="NZ_FWFS01000004.1"/>
</dbReference>
<keyword evidence="3" id="KW-0238">DNA-binding</keyword>
<evidence type="ECO:0000256" key="1">
    <source>
        <dbReference type="ARBA" id="ARBA00010466"/>
    </source>
</evidence>